<dbReference type="AlphaFoldDB" id="A0A8B9CB83"/>
<organism evidence="2 3">
    <name type="scientific">Anser brachyrhynchus</name>
    <name type="common">Pink-footed goose</name>
    <dbReference type="NCBI Taxonomy" id="132585"/>
    <lineage>
        <taxon>Eukaryota</taxon>
        <taxon>Metazoa</taxon>
        <taxon>Chordata</taxon>
        <taxon>Craniata</taxon>
        <taxon>Vertebrata</taxon>
        <taxon>Euteleostomi</taxon>
        <taxon>Archelosauria</taxon>
        <taxon>Archosauria</taxon>
        <taxon>Dinosauria</taxon>
        <taxon>Saurischia</taxon>
        <taxon>Theropoda</taxon>
        <taxon>Coelurosauria</taxon>
        <taxon>Aves</taxon>
        <taxon>Neognathae</taxon>
        <taxon>Galloanserae</taxon>
        <taxon>Anseriformes</taxon>
        <taxon>Anatidae</taxon>
        <taxon>Anserinae</taxon>
        <taxon>Anser</taxon>
    </lineage>
</organism>
<reference evidence="2" key="1">
    <citation type="submission" date="2025-08" db="UniProtKB">
        <authorList>
            <consortium name="Ensembl"/>
        </authorList>
    </citation>
    <scope>IDENTIFICATION</scope>
</reference>
<evidence type="ECO:0000313" key="3">
    <source>
        <dbReference type="Proteomes" id="UP000694426"/>
    </source>
</evidence>
<sequence length="126" mass="14297">MSLQEKRGIYNPLSNRNTWFHALWRALIPALGVIELERAIVNISAALEIISNATTDALGRIQTEIEQVSQIALENHLALDGLLAAQGVYVNERKQIQTDINQIWQASHLFHQISQDSQSWEKTRKP</sequence>
<name>A0A8B9CB83_9AVES</name>
<dbReference type="SUPFAM" id="SSF58069">
    <property type="entry name" value="Virus ectodomain"/>
    <property type="match status" value="1"/>
</dbReference>
<dbReference type="Proteomes" id="UP000694426">
    <property type="component" value="Unplaced"/>
</dbReference>
<keyword evidence="1" id="KW-1015">Disulfide bond</keyword>
<accession>A0A8B9CB83</accession>
<reference evidence="2" key="2">
    <citation type="submission" date="2025-09" db="UniProtKB">
        <authorList>
            <consortium name="Ensembl"/>
        </authorList>
    </citation>
    <scope>IDENTIFICATION</scope>
</reference>
<evidence type="ECO:0000313" key="2">
    <source>
        <dbReference type="Ensembl" id="ENSABRP00000017120.1"/>
    </source>
</evidence>
<proteinExistence type="predicted"/>
<dbReference type="Gene3D" id="1.10.287.210">
    <property type="match status" value="1"/>
</dbReference>
<dbReference type="GeneTree" id="ENSGT01010000222632"/>
<dbReference type="InterPro" id="IPR018154">
    <property type="entry name" value="TLV/ENV_coat_polyprotein"/>
</dbReference>
<dbReference type="Ensembl" id="ENSABRT00000024321.1">
    <property type="protein sequence ID" value="ENSABRP00000017120.1"/>
    <property type="gene ID" value="ENSABRG00000014935.1"/>
</dbReference>
<dbReference type="PANTHER" id="PTHR10424">
    <property type="entry name" value="VIRAL ENVELOPE PROTEIN"/>
    <property type="match status" value="1"/>
</dbReference>
<dbReference type="PANTHER" id="PTHR10424:SF73">
    <property type="entry name" value="ENDOGENOUS RETROVIRUS GROUP FC1 ENV POLYPROTEIN-RELATED"/>
    <property type="match status" value="1"/>
</dbReference>
<evidence type="ECO:0000256" key="1">
    <source>
        <dbReference type="ARBA" id="ARBA00023157"/>
    </source>
</evidence>
<keyword evidence="3" id="KW-1185">Reference proteome</keyword>
<protein>
    <submittedName>
        <fullName evidence="2">Uncharacterized protein</fullName>
    </submittedName>
</protein>